<keyword evidence="3" id="KW-1185">Reference proteome</keyword>
<dbReference type="Proteomes" id="UP000053317">
    <property type="component" value="Unassembled WGS sequence"/>
</dbReference>
<feature type="compositionally biased region" description="Basic and acidic residues" evidence="1">
    <location>
        <begin position="198"/>
        <end position="218"/>
    </location>
</feature>
<feature type="compositionally biased region" description="Polar residues" evidence="1">
    <location>
        <begin position="1"/>
        <end position="12"/>
    </location>
</feature>
<evidence type="ECO:0000313" key="2">
    <source>
        <dbReference type="EMBL" id="KKY28454.1"/>
    </source>
</evidence>
<feature type="region of interest" description="Disordered" evidence="1">
    <location>
        <begin position="122"/>
        <end position="255"/>
    </location>
</feature>
<feature type="compositionally biased region" description="Basic and acidic residues" evidence="1">
    <location>
        <begin position="181"/>
        <end position="190"/>
    </location>
</feature>
<name>A0A0G2F2B9_PHACM</name>
<feature type="region of interest" description="Disordered" evidence="1">
    <location>
        <begin position="1"/>
        <end position="21"/>
    </location>
</feature>
<sequence>MADGSSPPNKSGTPRKKRPESRVLVRWNDEIDLRLLLMIDSITKQKNVKLPWDDIAAALGPKFSAGAIIQHLSKLRQRFIIADREALEKDKTPEANVLPLERGRKQIGYHVPGQSTKRARLVKDEDSMLSSDDNSNSRKKKQKRNIAKALINTQSVSSKKGIKKEDDIDDYLPPSRNTRGVNKDYKHLTEENESSDEEPSKEVTIKGKKAESGKDQDSKATFSDDDSGLSDIQSPATGFSSDSSGRQGDMKRFPEKKRLSLIVKLPLRVQGHEVNNARKSEDLMPPPSAILKERSGAADNPLKYSYDEFPSNEHQLFGQFEQPMAMFSETEAVHGSMTYTGSNGMGHGLSISQAPSIAMIGPNHRHSISSISSQGYPSLKYGGTASFSSAYNTEPSTPQDDMIMTSNGNRLQDMTTFNETNQWLAELHDAAGVEENPDQDDTNFHTFFEDAIHSPEY</sequence>
<accession>A0A0G2F2B9</accession>
<reference evidence="2 3" key="1">
    <citation type="submission" date="2015-05" db="EMBL/GenBank/DDBJ databases">
        <title>Distinctive expansion of gene families associated with plant cell wall degradation and secondary metabolism in the genomes of grapevine trunk pathogens.</title>
        <authorList>
            <person name="Lawrence D.P."/>
            <person name="Travadon R."/>
            <person name="Rolshausen P.E."/>
            <person name="Baumgartner K."/>
        </authorList>
    </citation>
    <scope>NUCLEOTIDE SEQUENCE [LARGE SCALE GENOMIC DNA]</scope>
    <source>
        <strain evidence="2">UCRPC4</strain>
    </source>
</reference>
<feature type="compositionally biased region" description="Polar residues" evidence="1">
    <location>
        <begin position="230"/>
        <end position="246"/>
    </location>
</feature>
<reference evidence="2 3" key="2">
    <citation type="submission" date="2015-05" db="EMBL/GenBank/DDBJ databases">
        <authorList>
            <person name="Morales-Cruz A."/>
            <person name="Amrine K.C."/>
            <person name="Cantu D."/>
        </authorList>
    </citation>
    <scope>NUCLEOTIDE SEQUENCE [LARGE SCALE GENOMIC DNA]</scope>
    <source>
        <strain evidence="2">UCRPC4</strain>
    </source>
</reference>
<dbReference type="OrthoDB" id="3903267at2759"/>
<evidence type="ECO:0000256" key="1">
    <source>
        <dbReference type="SAM" id="MobiDB-lite"/>
    </source>
</evidence>
<protein>
    <recommendedName>
        <fullName evidence="4">Myb-like domain-containing protein</fullName>
    </recommendedName>
</protein>
<gene>
    <name evidence="2" type="ORF">UCRPC4_g00623</name>
</gene>
<dbReference type="AlphaFoldDB" id="A0A0G2F2B9"/>
<evidence type="ECO:0008006" key="4">
    <source>
        <dbReference type="Google" id="ProtNLM"/>
    </source>
</evidence>
<proteinExistence type="predicted"/>
<comment type="caution">
    <text evidence="2">The sequence shown here is derived from an EMBL/GenBank/DDBJ whole genome shotgun (WGS) entry which is preliminary data.</text>
</comment>
<evidence type="ECO:0000313" key="3">
    <source>
        <dbReference type="Proteomes" id="UP000053317"/>
    </source>
</evidence>
<dbReference type="EMBL" id="LCWF01000013">
    <property type="protein sequence ID" value="KKY28454.1"/>
    <property type="molecule type" value="Genomic_DNA"/>
</dbReference>
<organism evidence="2 3">
    <name type="scientific">Phaeomoniella chlamydospora</name>
    <name type="common">Phaeoacremonium chlamydosporum</name>
    <dbReference type="NCBI Taxonomy" id="158046"/>
    <lineage>
        <taxon>Eukaryota</taxon>
        <taxon>Fungi</taxon>
        <taxon>Dikarya</taxon>
        <taxon>Ascomycota</taxon>
        <taxon>Pezizomycotina</taxon>
        <taxon>Eurotiomycetes</taxon>
        <taxon>Chaetothyriomycetidae</taxon>
        <taxon>Phaeomoniellales</taxon>
        <taxon>Phaeomoniellaceae</taxon>
        <taxon>Phaeomoniella</taxon>
    </lineage>
</organism>
<feature type="compositionally biased region" description="Basic residues" evidence="1">
    <location>
        <begin position="137"/>
        <end position="146"/>
    </location>
</feature>